<dbReference type="Proteomes" id="UP000642748">
    <property type="component" value="Unassembled WGS sequence"/>
</dbReference>
<reference evidence="2" key="1">
    <citation type="submission" date="2021-01" db="EMBL/GenBank/DDBJ databases">
        <title>Whole genome shotgun sequence of Rugosimonospora africana NBRC 104875.</title>
        <authorList>
            <person name="Komaki H."/>
            <person name="Tamura T."/>
        </authorList>
    </citation>
    <scope>NUCLEOTIDE SEQUENCE</scope>
    <source>
        <strain evidence="2">NBRC 104875</strain>
    </source>
</reference>
<protein>
    <submittedName>
        <fullName evidence="2">Uncharacterized protein</fullName>
    </submittedName>
</protein>
<dbReference type="EMBL" id="BONZ01000045">
    <property type="protein sequence ID" value="GIH16627.1"/>
    <property type="molecule type" value="Genomic_DNA"/>
</dbReference>
<evidence type="ECO:0000313" key="3">
    <source>
        <dbReference type="Proteomes" id="UP000642748"/>
    </source>
</evidence>
<accession>A0A8J3QV67</accession>
<keyword evidence="1" id="KW-1133">Transmembrane helix</keyword>
<feature type="transmembrane region" description="Helical" evidence="1">
    <location>
        <begin position="145"/>
        <end position="165"/>
    </location>
</feature>
<proteinExistence type="predicted"/>
<keyword evidence="3" id="KW-1185">Reference proteome</keyword>
<keyword evidence="1" id="KW-0812">Transmembrane</keyword>
<keyword evidence="1" id="KW-0472">Membrane</keyword>
<evidence type="ECO:0000256" key="1">
    <source>
        <dbReference type="SAM" id="Phobius"/>
    </source>
</evidence>
<evidence type="ECO:0000313" key="2">
    <source>
        <dbReference type="EMBL" id="GIH16627.1"/>
    </source>
</evidence>
<feature type="transmembrane region" description="Helical" evidence="1">
    <location>
        <begin position="68"/>
        <end position="86"/>
    </location>
</feature>
<feature type="transmembrane region" description="Helical" evidence="1">
    <location>
        <begin position="230"/>
        <end position="253"/>
    </location>
</feature>
<feature type="transmembrane region" description="Helical" evidence="1">
    <location>
        <begin position="31"/>
        <end position="48"/>
    </location>
</feature>
<organism evidence="2 3">
    <name type="scientific">Rugosimonospora africana</name>
    <dbReference type="NCBI Taxonomy" id="556532"/>
    <lineage>
        <taxon>Bacteria</taxon>
        <taxon>Bacillati</taxon>
        <taxon>Actinomycetota</taxon>
        <taxon>Actinomycetes</taxon>
        <taxon>Micromonosporales</taxon>
        <taxon>Micromonosporaceae</taxon>
        <taxon>Rugosimonospora</taxon>
    </lineage>
</organism>
<feature type="transmembrane region" description="Helical" evidence="1">
    <location>
        <begin position="109"/>
        <end position="133"/>
    </location>
</feature>
<comment type="caution">
    <text evidence="2">The sequence shown here is derived from an EMBL/GenBank/DDBJ whole genome shotgun (WGS) entry which is preliminary data.</text>
</comment>
<feature type="transmembrane region" description="Helical" evidence="1">
    <location>
        <begin position="177"/>
        <end position="197"/>
    </location>
</feature>
<feature type="transmembrane region" description="Helical" evidence="1">
    <location>
        <begin position="260"/>
        <end position="281"/>
    </location>
</feature>
<gene>
    <name evidence="2" type="ORF">Raf01_47990</name>
</gene>
<sequence length="494" mass="51891">MTAATVEDRGPGRAWVAGAARLMRIELRRNAMIWMLPVAGVLFWALTYRRSMALAPLWNVRAMTMQSTTIAVFIPTVTGVAAWTGTREARRRLTDLLSVTSRSRWRRQLASWAATTAWALGCYLACVGVLYGVTATQATGSGPPWWPVLVGAASVPALAALGFTAGTVLPSRYTPPLVAMGAFLMFEAGLELVHGAGSPWQISPLVTGPYQLGDYEGLATFYPYLPDLPIAQVIFLVGLTLALLGILGLPSLAGGRWPRLVAAALTVTGVLSAATATALAGTGRLDPHGMIAIPALHNAADDRPVAYTPVCSHTAIPVCLHPAYRAYLGAVSTDLAPLLDELAGVPGAPARIAQTTTTYRWTDDGIDIATSAWTMHGTPPVYTIVLPNQAGEPALSVDQSANRVKGRIARDLVTAVVGGGSDPAQQAVTAGVLKGVRPVLGSEPPDLGRRITPNTPAAVAAQRFAALPVGTRHAWLVVHAADLKAGRITLDQLP</sequence>
<dbReference type="AlphaFoldDB" id="A0A8J3QV67"/>
<name>A0A8J3QV67_9ACTN</name>
<dbReference type="RefSeq" id="WP_203920204.1">
    <property type="nucleotide sequence ID" value="NZ_BONZ01000045.1"/>
</dbReference>